<evidence type="ECO:0000313" key="3">
    <source>
        <dbReference type="EMBL" id="KAJ1921084.1"/>
    </source>
</evidence>
<comment type="caution">
    <text evidence="3">The sequence shown here is derived from an EMBL/GenBank/DDBJ whole genome shotgun (WGS) entry which is preliminary data.</text>
</comment>
<name>A0A9W8A7E2_9FUNG</name>
<gene>
    <name evidence="3" type="ORF">H4219_000942</name>
</gene>
<dbReference type="AlphaFoldDB" id="A0A9W8A7E2"/>
<feature type="signal peptide" evidence="2">
    <location>
        <begin position="1"/>
        <end position="19"/>
    </location>
</feature>
<keyword evidence="4" id="KW-1185">Reference proteome</keyword>
<feature type="compositionally biased region" description="Polar residues" evidence="1">
    <location>
        <begin position="141"/>
        <end position="164"/>
    </location>
</feature>
<reference evidence="3" key="1">
    <citation type="submission" date="2022-07" db="EMBL/GenBank/DDBJ databases">
        <title>Phylogenomic reconstructions and comparative analyses of Kickxellomycotina fungi.</title>
        <authorList>
            <person name="Reynolds N.K."/>
            <person name="Stajich J.E."/>
            <person name="Barry K."/>
            <person name="Grigoriev I.V."/>
            <person name="Crous P."/>
            <person name="Smith M.E."/>
        </authorList>
    </citation>
    <scope>NUCLEOTIDE SEQUENCE</scope>
    <source>
        <strain evidence="3">NBRC 100468</strain>
    </source>
</reference>
<feature type="chain" id="PRO_5040999049" evidence="2">
    <location>
        <begin position="20"/>
        <end position="224"/>
    </location>
</feature>
<keyword evidence="2" id="KW-0732">Signal</keyword>
<feature type="region of interest" description="Disordered" evidence="1">
    <location>
        <begin position="101"/>
        <end position="201"/>
    </location>
</feature>
<evidence type="ECO:0000313" key="4">
    <source>
        <dbReference type="Proteomes" id="UP001150538"/>
    </source>
</evidence>
<organism evidence="3 4">
    <name type="scientific">Mycoemilia scoparia</name>
    <dbReference type="NCBI Taxonomy" id="417184"/>
    <lineage>
        <taxon>Eukaryota</taxon>
        <taxon>Fungi</taxon>
        <taxon>Fungi incertae sedis</taxon>
        <taxon>Zoopagomycota</taxon>
        <taxon>Kickxellomycotina</taxon>
        <taxon>Kickxellomycetes</taxon>
        <taxon>Kickxellales</taxon>
        <taxon>Kickxellaceae</taxon>
        <taxon>Mycoemilia</taxon>
    </lineage>
</organism>
<sequence length="224" mass="23428">MKFALAILAVSTAFGLAASQCAEEEVFRQCRANIAAAIAAQCRSSDAVCQCTWTTEDLRCYDHCALDVSKTDARERARQVAMDHCSRAETRLKAAAAAKAKAASRVATNNSGHVEQQSQQKSNEAKVSSSGGKQESRPAQKDQNSSNMVTPKNQQNKPTTQNILSRPKGDAKEEGISSFIGSNSKPKAKNASEKMISGAGSSSSVSTAVLAIAAAGAAGAISFI</sequence>
<dbReference type="Proteomes" id="UP001150538">
    <property type="component" value="Unassembled WGS sequence"/>
</dbReference>
<dbReference type="EMBL" id="JANBPU010000007">
    <property type="protein sequence ID" value="KAJ1921084.1"/>
    <property type="molecule type" value="Genomic_DNA"/>
</dbReference>
<accession>A0A9W8A7E2</accession>
<protein>
    <submittedName>
        <fullName evidence="3">Uncharacterized protein</fullName>
    </submittedName>
</protein>
<proteinExistence type="predicted"/>
<evidence type="ECO:0000256" key="2">
    <source>
        <dbReference type="SAM" id="SignalP"/>
    </source>
</evidence>
<feature type="compositionally biased region" description="Polar residues" evidence="1">
    <location>
        <begin position="106"/>
        <end position="133"/>
    </location>
</feature>
<evidence type="ECO:0000256" key="1">
    <source>
        <dbReference type="SAM" id="MobiDB-lite"/>
    </source>
</evidence>